<gene>
    <name evidence="1" type="ORF">CUN61_11860</name>
</gene>
<keyword evidence="2" id="KW-1185">Reference proteome</keyword>
<dbReference type="AlphaFoldDB" id="A0A4P6G588"/>
<proteinExistence type="predicted"/>
<dbReference type="Proteomes" id="UP000291121">
    <property type="component" value="Chromosome"/>
</dbReference>
<evidence type="ECO:0000313" key="2">
    <source>
        <dbReference type="Proteomes" id="UP000291121"/>
    </source>
</evidence>
<dbReference type="EMBL" id="CP024767">
    <property type="protein sequence ID" value="QAY84642.1"/>
    <property type="molecule type" value="Genomic_DNA"/>
</dbReference>
<reference evidence="1 2" key="1">
    <citation type="submission" date="2017-11" db="EMBL/GenBank/DDBJ databases">
        <title>Genome sequence of Pseudomonas arsenicoxydans ACM1.</title>
        <authorList>
            <person name="Nascimento F.X."/>
        </authorList>
    </citation>
    <scope>NUCLEOTIDE SEQUENCE [LARGE SCALE GENOMIC DNA]</scope>
    <source>
        <strain evidence="1 2">ACM1</strain>
    </source>
</reference>
<sequence length="69" mass="7757">MTSRELDRDVTAADEAMRQAVDALRHYHEAPSSAPLEELERLKADAEAKFTSASLCQQRVLSGFTKRLH</sequence>
<dbReference type="RefSeq" id="WP_208672399.1">
    <property type="nucleotide sequence ID" value="NZ_CP024767.1"/>
</dbReference>
<evidence type="ECO:0000313" key="1">
    <source>
        <dbReference type="EMBL" id="QAY84642.1"/>
    </source>
</evidence>
<protein>
    <submittedName>
        <fullName evidence="1">Uncharacterized protein</fullName>
    </submittedName>
</protein>
<accession>A0A4P6G588</accession>
<name>A0A4P6G588_9PSED</name>
<organism evidence="1 2">
    <name type="scientific">Pseudomonas arsenicoxydans</name>
    <dbReference type="NCBI Taxonomy" id="702115"/>
    <lineage>
        <taxon>Bacteria</taxon>
        <taxon>Pseudomonadati</taxon>
        <taxon>Pseudomonadota</taxon>
        <taxon>Gammaproteobacteria</taxon>
        <taxon>Pseudomonadales</taxon>
        <taxon>Pseudomonadaceae</taxon>
        <taxon>Pseudomonas</taxon>
    </lineage>
</organism>